<accession>A0A6S7D8B7</accession>
<reference evidence="1 2" key="1">
    <citation type="submission" date="2020-04" db="EMBL/GenBank/DDBJ databases">
        <authorList>
            <person name="De Canck E."/>
        </authorList>
    </citation>
    <scope>NUCLEOTIDE SEQUENCE [LARGE SCALE GENOMIC DNA]</scope>
    <source>
        <strain evidence="1 2">LMG 28614</strain>
    </source>
</reference>
<proteinExistence type="predicted"/>
<sequence>MPQKDLDRLKAVELAAVRKAADSLAHVSHVRGVSLKFFAVVPIGASKKTESKTNERN</sequence>
<protein>
    <submittedName>
        <fullName evidence="1">Uncharacterized protein</fullName>
    </submittedName>
</protein>
<name>A0A6S7D8B7_9BURK</name>
<evidence type="ECO:0000313" key="1">
    <source>
        <dbReference type="EMBL" id="CAB3810644.1"/>
    </source>
</evidence>
<evidence type="ECO:0000313" key="2">
    <source>
        <dbReference type="Proteomes" id="UP000494365"/>
    </source>
</evidence>
<dbReference type="Proteomes" id="UP000494365">
    <property type="component" value="Unassembled WGS sequence"/>
</dbReference>
<dbReference type="EMBL" id="CADIKK010000141">
    <property type="protein sequence ID" value="CAB3810644.1"/>
    <property type="molecule type" value="Genomic_DNA"/>
</dbReference>
<dbReference type="AlphaFoldDB" id="A0A6S7D8B7"/>
<keyword evidence="2" id="KW-1185">Reference proteome</keyword>
<organism evidence="1 2">
    <name type="scientific">Paraburkholderia ultramafica</name>
    <dbReference type="NCBI Taxonomy" id="1544867"/>
    <lineage>
        <taxon>Bacteria</taxon>
        <taxon>Pseudomonadati</taxon>
        <taxon>Pseudomonadota</taxon>
        <taxon>Betaproteobacteria</taxon>
        <taxon>Burkholderiales</taxon>
        <taxon>Burkholderiaceae</taxon>
        <taxon>Paraburkholderia</taxon>
    </lineage>
</organism>
<gene>
    <name evidence="1" type="ORF">LMG28614_07313</name>
</gene>